<dbReference type="InterPro" id="IPR001412">
    <property type="entry name" value="aa-tRNA-synth_I_CS"/>
</dbReference>
<dbReference type="EC" id="6.1.1.17" evidence="10"/>
<keyword evidence="8 10" id="KW-0648">Protein biosynthesis</keyword>
<evidence type="ECO:0000256" key="8">
    <source>
        <dbReference type="ARBA" id="ARBA00022917"/>
    </source>
</evidence>
<dbReference type="GO" id="GO:0004818">
    <property type="term" value="F:glutamate-tRNA ligase activity"/>
    <property type="evidence" value="ECO:0007669"/>
    <property type="project" value="UniProtKB-UniRule"/>
</dbReference>
<dbReference type="InterPro" id="IPR008925">
    <property type="entry name" value="aa_tRNA-synth_I_cd-bd_sf"/>
</dbReference>
<dbReference type="GO" id="GO:0000049">
    <property type="term" value="F:tRNA binding"/>
    <property type="evidence" value="ECO:0007669"/>
    <property type="project" value="InterPro"/>
</dbReference>
<proteinExistence type="inferred from homology"/>
<comment type="catalytic activity">
    <reaction evidence="10">
        <text>tRNA(Glu) + L-glutamate + ATP = L-glutamyl-tRNA(Glu) + AMP + diphosphate</text>
        <dbReference type="Rhea" id="RHEA:23540"/>
        <dbReference type="Rhea" id="RHEA-COMP:9663"/>
        <dbReference type="Rhea" id="RHEA-COMP:9680"/>
        <dbReference type="ChEBI" id="CHEBI:29985"/>
        <dbReference type="ChEBI" id="CHEBI:30616"/>
        <dbReference type="ChEBI" id="CHEBI:33019"/>
        <dbReference type="ChEBI" id="CHEBI:78442"/>
        <dbReference type="ChEBI" id="CHEBI:78520"/>
        <dbReference type="ChEBI" id="CHEBI:456215"/>
        <dbReference type="EC" id="6.1.1.17"/>
    </reaction>
</comment>
<dbReference type="GO" id="GO:0005524">
    <property type="term" value="F:ATP binding"/>
    <property type="evidence" value="ECO:0007669"/>
    <property type="project" value="UniProtKB-UniRule"/>
</dbReference>
<dbReference type="PANTHER" id="PTHR43311">
    <property type="entry name" value="GLUTAMATE--TRNA LIGASE"/>
    <property type="match status" value="1"/>
</dbReference>
<comment type="subunit">
    <text evidence="3 10">Monomer.</text>
</comment>
<feature type="domain" description="Aminoacyl-tRNA synthetase class I anticodon-binding" evidence="12">
    <location>
        <begin position="332"/>
        <end position="460"/>
    </location>
</feature>
<accession>A0A0G3G0M1</accession>
<evidence type="ECO:0000256" key="3">
    <source>
        <dbReference type="ARBA" id="ARBA00011245"/>
    </source>
</evidence>
<dbReference type="InterPro" id="IPR014729">
    <property type="entry name" value="Rossmann-like_a/b/a_fold"/>
</dbReference>
<dbReference type="PROSITE" id="PS00178">
    <property type="entry name" value="AA_TRNA_LIGASE_I"/>
    <property type="match status" value="1"/>
</dbReference>
<feature type="short sequence motif" description="'HIGH' region" evidence="10">
    <location>
        <begin position="9"/>
        <end position="19"/>
    </location>
</feature>
<dbReference type="NCBIfam" id="NF004314">
    <property type="entry name" value="PRK05710.1-3"/>
    <property type="match status" value="1"/>
</dbReference>
<evidence type="ECO:0000256" key="6">
    <source>
        <dbReference type="ARBA" id="ARBA00022741"/>
    </source>
</evidence>
<reference evidence="13 14" key="1">
    <citation type="submission" date="2015-04" db="EMBL/GenBank/DDBJ databases">
        <title>Complete Sequence for the Genome of the Thioalkalivibrio versutus D301.</title>
        <authorList>
            <person name="Mu T."/>
            <person name="Zhou J."/>
            <person name="Xu X."/>
        </authorList>
    </citation>
    <scope>NUCLEOTIDE SEQUENCE [LARGE SCALE GENOMIC DNA]</scope>
    <source>
        <strain evidence="13 14">D301</strain>
    </source>
</reference>
<dbReference type="InterPro" id="IPR049940">
    <property type="entry name" value="GluQ/Sye"/>
</dbReference>
<dbReference type="HAMAP" id="MF_00022">
    <property type="entry name" value="Glu_tRNA_synth_type1"/>
    <property type="match status" value="1"/>
</dbReference>
<dbReference type="InterPro" id="IPR000924">
    <property type="entry name" value="Glu/Gln-tRNA-synth"/>
</dbReference>
<evidence type="ECO:0000256" key="1">
    <source>
        <dbReference type="ARBA" id="ARBA00004496"/>
    </source>
</evidence>
<keyword evidence="14" id="KW-1185">Reference proteome</keyword>
<dbReference type="RefSeq" id="WP_018938723.1">
    <property type="nucleotide sequence ID" value="NZ_CP011367.1"/>
</dbReference>
<evidence type="ECO:0000259" key="11">
    <source>
        <dbReference type="Pfam" id="PF00749"/>
    </source>
</evidence>
<dbReference type="InterPro" id="IPR033910">
    <property type="entry name" value="GluRS_core"/>
</dbReference>
<keyword evidence="4 10" id="KW-0963">Cytoplasm</keyword>
<dbReference type="InterPro" id="IPR020751">
    <property type="entry name" value="aa-tRNA-synth_I_codon-bd_sub2"/>
</dbReference>
<dbReference type="FunFam" id="3.40.50.620:FF:000007">
    <property type="entry name" value="Glutamate--tRNA ligase"/>
    <property type="match status" value="1"/>
</dbReference>
<evidence type="ECO:0000256" key="10">
    <source>
        <dbReference type="HAMAP-Rule" id="MF_00022"/>
    </source>
</evidence>
<evidence type="ECO:0000313" key="13">
    <source>
        <dbReference type="EMBL" id="AKJ94730.1"/>
    </source>
</evidence>
<dbReference type="CDD" id="cd00808">
    <property type="entry name" value="GluRS_core"/>
    <property type="match status" value="1"/>
</dbReference>
<dbReference type="GO" id="GO:0006424">
    <property type="term" value="P:glutamyl-tRNA aminoacylation"/>
    <property type="evidence" value="ECO:0007669"/>
    <property type="project" value="UniProtKB-UniRule"/>
</dbReference>
<dbReference type="GO" id="GO:0005829">
    <property type="term" value="C:cytosol"/>
    <property type="evidence" value="ECO:0007669"/>
    <property type="project" value="TreeGrafter"/>
</dbReference>
<dbReference type="PANTHER" id="PTHR43311:SF2">
    <property type="entry name" value="GLUTAMATE--TRNA LIGASE, MITOCHONDRIAL-RELATED"/>
    <property type="match status" value="1"/>
</dbReference>
<dbReference type="InterPro" id="IPR045462">
    <property type="entry name" value="aa-tRNA-synth_I_cd-bd"/>
</dbReference>
<comment type="subcellular location">
    <subcellularLocation>
        <location evidence="1 10">Cytoplasm</location>
    </subcellularLocation>
</comment>
<dbReference type="EMBL" id="CP011367">
    <property type="protein sequence ID" value="AKJ94730.1"/>
    <property type="molecule type" value="Genomic_DNA"/>
</dbReference>
<dbReference type="KEGG" id="tvr:TVD_04790"/>
<keyword evidence="7 10" id="KW-0067">ATP-binding</keyword>
<dbReference type="NCBIfam" id="NF004315">
    <property type="entry name" value="PRK05710.1-4"/>
    <property type="match status" value="1"/>
</dbReference>
<comment type="similarity">
    <text evidence="2 10">Belongs to the class-I aminoacyl-tRNA synthetase family. Glutamate--tRNA ligase type 1 subfamily.</text>
</comment>
<evidence type="ECO:0000256" key="9">
    <source>
        <dbReference type="ARBA" id="ARBA00023146"/>
    </source>
</evidence>
<evidence type="ECO:0000256" key="2">
    <source>
        <dbReference type="ARBA" id="ARBA00007894"/>
    </source>
</evidence>
<dbReference type="Gene3D" id="3.40.50.620">
    <property type="entry name" value="HUPs"/>
    <property type="match status" value="1"/>
</dbReference>
<feature type="domain" description="Glutamyl/glutaminyl-tRNA synthetase class Ib catalytic" evidence="11">
    <location>
        <begin position="4"/>
        <end position="304"/>
    </location>
</feature>
<protein>
    <recommendedName>
        <fullName evidence="10">Glutamate--tRNA ligase</fullName>
        <ecNumber evidence="10">6.1.1.17</ecNumber>
    </recommendedName>
    <alternativeName>
        <fullName evidence="10">Glutamyl-tRNA synthetase</fullName>
        <shortName evidence="10">GluRS</shortName>
    </alternativeName>
</protein>
<name>A0A0G3G0M1_9GAMM</name>
<dbReference type="Gene3D" id="1.10.10.350">
    <property type="match status" value="1"/>
</dbReference>
<dbReference type="STRING" id="106634.TVD_04790"/>
<gene>
    <name evidence="10" type="primary">gltX</name>
    <name evidence="13" type="ORF">TVD_04790</name>
</gene>
<sequence length="468" mass="52960">MSFRTRFAPSPTGYLHIGGARTALFSWLYTRHHGGDFVLRIEDTDLERSTAESVNAILEGMNWLGLTYDQGPFYQTERFDRYREVIDQLMAAGHAYRCYCSKEELDAMREEQKARKEKPRYDGRCRARTEPREGVEPVIRFRTPDEGVTVVDDMVRGKVAFQNHELDDLIIARSDGSPTYNLTVVVDDMDMGITHVVRGDDHLNNTPRQINILKALGVEPPRYGHLPMIMGPDGAKLSKRHGAVSVMQYRDEGYLPEALLNYLVRLGWAHGDQEIFGLDELVRLFDIKDVNQSASAINPDKLLWLNQHYIKTLDPDHVALELGWHLGQLGIDPSEGPELRDVVIAQRERARTLREMAENSVYFYHEFEDYDEKAARKQLTAEAQPVLQTLHDGFSALGAWEKEALHEVVVHTGERLELKLGKVAQPLRVALTGGTVSPPIDDTLVLIGRERVLARIDRALQKISAAAG</sequence>
<dbReference type="Pfam" id="PF00749">
    <property type="entry name" value="tRNA-synt_1c"/>
    <property type="match status" value="1"/>
</dbReference>
<dbReference type="Proteomes" id="UP000064201">
    <property type="component" value="Chromosome"/>
</dbReference>
<dbReference type="NCBIfam" id="TIGR00464">
    <property type="entry name" value="gltX_bact"/>
    <property type="match status" value="1"/>
</dbReference>
<dbReference type="PATRIC" id="fig|106634.4.peg.978"/>
<feature type="short sequence motif" description="'KMSKS' region" evidence="10">
    <location>
        <begin position="236"/>
        <end position="240"/>
    </location>
</feature>
<evidence type="ECO:0000256" key="4">
    <source>
        <dbReference type="ARBA" id="ARBA00022490"/>
    </source>
</evidence>
<feature type="binding site" evidence="10">
    <location>
        <position position="239"/>
    </location>
    <ligand>
        <name>ATP</name>
        <dbReference type="ChEBI" id="CHEBI:30616"/>
    </ligand>
</feature>
<comment type="function">
    <text evidence="10">Catalyzes the attachment of glutamate to tRNA(Glu) in a two-step reaction: glutamate is first activated by ATP to form Glu-AMP and then transferred to the acceptor end of tRNA(Glu).</text>
</comment>
<dbReference type="OrthoDB" id="9807503at2"/>
<dbReference type="Pfam" id="PF19269">
    <property type="entry name" value="Anticodon_2"/>
    <property type="match status" value="1"/>
</dbReference>
<organism evidence="13 14">
    <name type="scientific">Thioalkalivibrio versutus</name>
    <dbReference type="NCBI Taxonomy" id="106634"/>
    <lineage>
        <taxon>Bacteria</taxon>
        <taxon>Pseudomonadati</taxon>
        <taxon>Pseudomonadota</taxon>
        <taxon>Gammaproteobacteria</taxon>
        <taxon>Chromatiales</taxon>
        <taxon>Ectothiorhodospiraceae</taxon>
        <taxon>Thioalkalivibrio</taxon>
    </lineage>
</organism>
<evidence type="ECO:0000256" key="7">
    <source>
        <dbReference type="ARBA" id="ARBA00022840"/>
    </source>
</evidence>
<keyword evidence="9 10" id="KW-0030">Aminoacyl-tRNA synthetase</keyword>
<evidence type="ECO:0000313" key="14">
    <source>
        <dbReference type="Proteomes" id="UP000064201"/>
    </source>
</evidence>
<evidence type="ECO:0000259" key="12">
    <source>
        <dbReference type="Pfam" id="PF19269"/>
    </source>
</evidence>
<dbReference type="InterPro" id="IPR004527">
    <property type="entry name" value="Glu-tRNA-ligase_bac/mito"/>
</dbReference>
<comment type="caution">
    <text evidence="10">Lacks conserved residue(s) required for the propagation of feature annotation.</text>
</comment>
<dbReference type="PRINTS" id="PR00987">
    <property type="entry name" value="TRNASYNTHGLU"/>
</dbReference>
<dbReference type="GO" id="GO:0008270">
    <property type="term" value="F:zinc ion binding"/>
    <property type="evidence" value="ECO:0007669"/>
    <property type="project" value="InterPro"/>
</dbReference>
<dbReference type="InterPro" id="IPR020058">
    <property type="entry name" value="Glu/Gln-tRNA-synth_Ib_cat-dom"/>
</dbReference>
<dbReference type="SUPFAM" id="SSF48163">
    <property type="entry name" value="An anticodon-binding domain of class I aminoacyl-tRNA synthetases"/>
    <property type="match status" value="1"/>
</dbReference>
<dbReference type="AlphaFoldDB" id="A0A0G3G0M1"/>
<evidence type="ECO:0000256" key="5">
    <source>
        <dbReference type="ARBA" id="ARBA00022598"/>
    </source>
</evidence>
<dbReference type="SUPFAM" id="SSF52374">
    <property type="entry name" value="Nucleotidylyl transferase"/>
    <property type="match status" value="1"/>
</dbReference>
<keyword evidence="6 10" id="KW-0547">Nucleotide-binding</keyword>
<keyword evidence="5 10" id="KW-0436">Ligase</keyword>